<dbReference type="Proteomes" id="UP000222531">
    <property type="component" value="Unassembled WGS sequence"/>
</dbReference>
<protein>
    <submittedName>
        <fullName evidence="1">Uncharacterized protein</fullName>
    </submittedName>
</protein>
<dbReference type="AlphaFoldDB" id="A0A2G1XDU7"/>
<reference evidence="1 2" key="1">
    <citation type="journal article" date="2017" name="Biochemistry">
        <title>Identification of the Biosynthetic Pathway for the Antibiotic Bicyclomycin.</title>
        <authorList>
            <person name="Patteson J."/>
            <person name="Cai W."/>
            <person name="Johnson R.A."/>
            <person name="Santa Maria K."/>
            <person name="Li B."/>
        </authorList>
    </citation>
    <scope>NUCLEOTIDE SEQUENCE [LARGE SCALE GENOMIC DNA]</scope>
    <source>
        <strain evidence="1 2">ATCC 21532</strain>
    </source>
</reference>
<evidence type="ECO:0000313" key="2">
    <source>
        <dbReference type="Proteomes" id="UP000222531"/>
    </source>
</evidence>
<dbReference type="RefSeq" id="WP_099201357.1">
    <property type="nucleotide sequence ID" value="NZ_JBIRXA010000003.1"/>
</dbReference>
<evidence type="ECO:0000313" key="1">
    <source>
        <dbReference type="EMBL" id="PHQ49410.1"/>
    </source>
</evidence>
<gene>
    <name evidence="1" type="ORF">BLA24_25535</name>
</gene>
<keyword evidence="2" id="KW-1185">Reference proteome</keyword>
<organism evidence="1 2">
    <name type="scientific">Streptomyces cinnamoneus</name>
    <name type="common">Streptoverticillium cinnamoneum</name>
    <dbReference type="NCBI Taxonomy" id="53446"/>
    <lineage>
        <taxon>Bacteria</taxon>
        <taxon>Bacillati</taxon>
        <taxon>Actinomycetota</taxon>
        <taxon>Actinomycetes</taxon>
        <taxon>Kitasatosporales</taxon>
        <taxon>Streptomycetaceae</taxon>
        <taxon>Streptomyces</taxon>
        <taxon>Streptomyces cinnamoneus group</taxon>
    </lineage>
</organism>
<dbReference type="OrthoDB" id="8565707at2"/>
<proteinExistence type="predicted"/>
<accession>A0A2G1XDU7</accession>
<dbReference type="EMBL" id="NHZO01000154">
    <property type="protein sequence ID" value="PHQ49410.1"/>
    <property type="molecule type" value="Genomic_DNA"/>
</dbReference>
<sequence length="185" mass="20186">MRGVAAGGLSPYESALAALLGTWLLLAVLAQLGPVAPWLGQAVGRLDVLGLVPRYHLVATCPATHDYHLLIRTRPPGGRFGAWREVTTEPRRRRWNAVWNPDRRHHQQLFDLAMALARTDARSDDPATPLPVPYLLLLRHVSALAGRTEGAQVQFLIARSAGHRPAEQPAALFVSQAHRTGAAAR</sequence>
<comment type="caution">
    <text evidence="1">The sequence shown here is derived from an EMBL/GenBank/DDBJ whole genome shotgun (WGS) entry which is preliminary data.</text>
</comment>
<name>A0A2G1XDU7_STRCJ</name>